<accession>A0A816DDB4</accession>
<name>A0A816DDB4_9BILA</name>
<comment type="caution">
    <text evidence="2">The sequence shown here is derived from an EMBL/GenBank/DDBJ whole genome shotgun (WGS) entry which is preliminary data.</text>
</comment>
<evidence type="ECO:0000313" key="1">
    <source>
        <dbReference type="EMBL" id="CAF1437735.1"/>
    </source>
</evidence>
<dbReference type="Proteomes" id="UP000663854">
    <property type="component" value="Unassembled WGS sequence"/>
</dbReference>
<dbReference type="EMBL" id="CAJNOH010006639">
    <property type="protein sequence ID" value="CAF1437735.1"/>
    <property type="molecule type" value="Genomic_DNA"/>
</dbReference>
<protein>
    <recommendedName>
        <fullName evidence="4">Retrotransposon gag domain-containing protein</fullName>
    </recommendedName>
</protein>
<evidence type="ECO:0008006" key="4">
    <source>
        <dbReference type="Google" id="ProtNLM"/>
    </source>
</evidence>
<gene>
    <name evidence="2" type="ORF">JXQ802_LOCUS52347</name>
    <name evidence="1" type="ORF">PYM288_LOCUS36025</name>
</gene>
<proteinExistence type="predicted"/>
<sequence length="123" mass="14404">MQSGENNLSYELITNSPTRIRNKKINDISFMQEMETNSMETRQLHSSQKEAMKKITEFSGESNELSIDDWLFDLTNLFSLMKLKDETKILETMGKLTGPALRWFQENLKPFTNWNDAEKAFQD</sequence>
<evidence type="ECO:0000313" key="3">
    <source>
        <dbReference type="Proteomes" id="UP000663870"/>
    </source>
</evidence>
<evidence type="ECO:0000313" key="2">
    <source>
        <dbReference type="EMBL" id="CAF1634839.1"/>
    </source>
</evidence>
<dbReference type="AlphaFoldDB" id="A0A816DDB4"/>
<dbReference type="EMBL" id="CAJNOL010008231">
    <property type="protein sequence ID" value="CAF1634839.1"/>
    <property type="molecule type" value="Genomic_DNA"/>
</dbReference>
<keyword evidence="3" id="KW-1185">Reference proteome</keyword>
<reference evidence="2" key="1">
    <citation type="submission" date="2021-02" db="EMBL/GenBank/DDBJ databases">
        <authorList>
            <person name="Nowell W R."/>
        </authorList>
    </citation>
    <scope>NUCLEOTIDE SEQUENCE</scope>
</reference>
<organism evidence="2 3">
    <name type="scientific">Rotaria sordida</name>
    <dbReference type="NCBI Taxonomy" id="392033"/>
    <lineage>
        <taxon>Eukaryota</taxon>
        <taxon>Metazoa</taxon>
        <taxon>Spiralia</taxon>
        <taxon>Gnathifera</taxon>
        <taxon>Rotifera</taxon>
        <taxon>Eurotatoria</taxon>
        <taxon>Bdelloidea</taxon>
        <taxon>Philodinida</taxon>
        <taxon>Philodinidae</taxon>
        <taxon>Rotaria</taxon>
    </lineage>
</organism>
<dbReference type="Proteomes" id="UP000663870">
    <property type="component" value="Unassembled WGS sequence"/>
</dbReference>